<keyword evidence="32" id="KW-1185">Reference proteome</keyword>
<dbReference type="AlphaFoldDB" id="A0A098C209"/>
<dbReference type="FunFam" id="3.30.2130.10:FF:000001">
    <property type="entry name" value="Bifunctional aspartokinase/homoserine dehydrogenase"/>
    <property type="match status" value="1"/>
</dbReference>
<dbReference type="PANTHER" id="PTHR43070">
    <property type="match status" value="1"/>
</dbReference>
<evidence type="ECO:0000256" key="23">
    <source>
        <dbReference type="ARBA" id="ARBA00044938"/>
    </source>
</evidence>
<dbReference type="InterPro" id="IPR001048">
    <property type="entry name" value="Asp/Glu/Uridylate_kinase"/>
</dbReference>
<evidence type="ECO:0000313" key="31">
    <source>
        <dbReference type="EMBL" id="CEA16945.1"/>
    </source>
</evidence>
<dbReference type="Pfam" id="PF00742">
    <property type="entry name" value="Homoserine_dh"/>
    <property type="match status" value="1"/>
</dbReference>
<dbReference type="InterPro" id="IPR018042">
    <property type="entry name" value="Aspartate_kinase_CS"/>
</dbReference>
<dbReference type="InterPro" id="IPR011147">
    <property type="entry name" value="Bifunc_Aspkin/hSer_DH"/>
</dbReference>
<evidence type="ECO:0000256" key="22">
    <source>
        <dbReference type="ARBA" id="ARBA00023268"/>
    </source>
</evidence>
<evidence type="ECO:0000313" key="32">
    <source>
        <dbReference type="Proteomes" id="UP000032417"/>
    </source>
</evidence>
<feature type="domain" description="Aspartokinase ACT" evidence="30">
    <location>
        <begin position="315"/>
        <end position="375"/>
    </location>
</feature>
<dbReference type="FunFam" id="3.30.360.10:FF:000006">
    <property type="entry name" value="Bifunctional aspartokinase/homoserine dehydrogenase"/>
    <property type="match status" value="1"/>
</dbReference>
<dbReference type="GO" id="GO:0009088">
    <property type="term" value="P:threonine biosynthetic process"/>
    <property type="evidence" value="ECO:0007669"/>
    <property type="project" value="UniProtKB-UniPathway"/>
</dbReference>
<dbReference type="GO" id="GO:0004072">
    <property type="term" value="F:aspartate kinase activity"/>
    <property type="evidence" value="ECO:0007669"/>
    <property type="project" value="UniProtKB-EC"/>
</dbReference>
<evidence type="ECO:0000256" key="11">
    <source>
        <dbReference type="ARBA" id="ARBA00022679"/>
    </source>
</evidence>
<dbReference type="InterPro" id="IPR005106">
    <property type="entry name" value="Asp/hSer_DH_NAD-bd"/>
</dbReference>
<dbReference type="SUPFAM" id="SSF55021">
    <property type="entry name" value="ACT-like"/>
    <property type="match status" value="2"/>
</dbReference>
<sequence length="814" mass="89704">MKVMKFGGTSVGSPESLQQVKSIIINEEEPVIVVVSALDGVTDRLLLAADFALNGNSGYKTLLDELIERHRTVIENLNFSEKDKNPLIEKTEQLFDELQNILRGVFLIGDLSQKTSDKIVSYGERLSSLILNRLIEGSQLYDSTKFIKTNRQFKNHIPDLSRSNELIRKTFSEMPPPRIAVVPGFISSSIDDDDITNLGRGGSDYTAAMIAAAMDATMLEIWTDVNGFMTADPKIINSAYVIDELSFIEAIELSNFGAKVIYPPTIFPVYHKNIPIYVRNTFHPEEKGTLIRDIKPTKNGKIIKGISSINDTALITIQGLGMVGVIGVNKRIFSALADNGISVFIVSQASSENSTSIGVRSQDAALSQKVLNKEFAYEISMGSINEIIVEYDLATIAIVGQNMKHVPGIAGKFFGALGRNGISIVALAQGAGETNISCVISKSDLRKSLNVVHDSFFLSPYQELNLFVVGTGTVGGKLLEQIRKQQSTLKEQNKLRINIVGIANGRKALFNRGGIPLENYYETLMDKGAKSSPDYIRDEILKMNIFNSVFVDCTASPAIAELYGELMSRNISVVTANKIAASSDYQNYSYLKETSRKAGVKFLFETNVGAGLPIINTMNSLINSGDRIVKLEAVLSGTLNFIFNTFSEEIPFSKAVRMAVDAQFAEPDPRIDLSGLDVIRKLVILSREAGAKINQSDVKKRLFVPENYFKGTLEEFWKTVPELDETFELRRKELDKQGKKLRFVASYDNGACEVGLREVESGHPFYDLEGSNNIIMITTERYNEYPMVIKGYGAGASVTAAGVFSDIISIANIR</sequence>
<dbReference type="GO" id="GO:0005524">
    <property type="term" value="F:ATP binding"/>
    <property type="evidence" value="ECO:0007669"/>
    <property type="project" value="UniProtKB-KW"/>
</dbReference>
<dbReference type="CDD" id="cd04243">
    <property type="entry name" value="AAK_AK-HSDH-like"/>
    <property type="match status" value="1"/>
</dbReference>
<dbReference type="GO" id="GO:0046872">
    <property type="term" value="F:metal ion binding"/>
    <property type="evidence" value="ECO:0007669"/>
    <property type="project" value="UniProtKB-KW"/>
</dbReference>
<dbReference type="Gene3D" id="3.30.360.10">
    <property type="entry name" value="Dihydrodipicolinate Reductase, domain 2"/>
    <property type="match status" value="1"/>
</dbReference>
<evidence type="ECO:0000256" key="12">
    <source>
        <dbReference type="ARBA" id="ARBA00022697"/>
    </source>
</evidence>
<evidence type="ECO:0000256" key="17">
    <source>
        <dbReference type="ARBA" id="ARBA00022857"/>
    </source>
</evidence>
<evidence type="ECO:0000259" key="27">
    <source>
        <dbReference type="Pfam" id="PF00696"/>
    </source>
</evidence>
<dbReference type="Pfam" id="PF00696">
    <property type="entry name" value="AA_kinase"/>
    <property type="match status" value="1"/>
</dbReference>
<evidence type="ECO:0000256" key="15">
    <source>
        <dbReference type="ARBA" id="ARBA00022777"/>
    </source>
</evidence>
<feature type="domain" description="Aspartokinase ACT" evidence="30">
    <location>
        <begin position="396"/>
        <end position="456"/>
    </location>
</feature>
<evidence type="ECO:0000256" key="26">
    <source>
        <dbReference type="ARBA" id="ARBA00049031"/>
    </source>
</evidence>
<evidence type="ECO:0000256" key="13">
    <source>
        <dbReference type="ARBA" id="ARBA00022723"/>
    </source>
</evidence>
<proteinExistence type="inferred from homology"/>
<comment type="catalytic activity">
    <reaction evidence="25">
        <text>L-homoserine + NADP(+) = L-aspartate 4-semialdehyde + NADPH + H(+)</text>
        <dbReference type="Rhea" id="RHEA:15761"/>
        <dbReference type="ChEBI" id="CHEBI:15378"/>
        <dbReference type="ChEBI" id="CHEBI:57476"/>
        <dbReference type="ChEBI" id="CHEBI:57783"/>
        <dbReference type="ChEBI" id="CHEBI:58349"/>
        <dbReference type="ChEBI" id="CHEBI:537519"/>
        <dbReference type="EC" id="1.1.1.3"/>
    </reaction>
    <physiologicalReaction direction="right-to-left" evidence="25">
        <dbReference type="Rhea" id="RHEA:15763"/>
    </physiologicalReaction>
</comment>
<dbReference type="InterPro" id="IPR042199">
    <property type="entry name" value="AsparK_Bifunc_asparK/hSer_DH"/>
</dbReference>
<dbReference type="GO" id="GO:0004412">
    <property type="term" value="F:homoserine dehydrogenase activity"/>
    <property type="evidence" value="ECO:0007669"/>
    <property type="project" value="UniProtKB-EC"/>
</dbReference>
<reference evidence="31 32" key="1">
    <citation type="submission" date="2014-08" db="EMBL/GenBank/DDBJ databases">
        <authorList>
            <person name="Wibberg D."/>
        </authorList>
    </citation>
    <scope>NUCLEOTIDE SEQUENCE [LARGE SCALE GENOMIC DNA]</scope>
    <source>
        <strain evidence="32">ING2-E5B</strain>
    </source>
</reference>
<dbReference type="SUPFAM" id="SSF51735">
    <property type="entry name" value="NAD(P)-binding Rossmann-fold domains"/>
    <property type="match status" value="1"/>
</dbReference>
<dbReference type="OrthoDB" id="9799110at2"/>
<evidence type="ECO:0000256" key="7">
    <source>
        <dbReference type="ARBA" id="ARBA00007952"/>
    </source>
</evidence>
<comment type="pathway">
    <text evidence="6">Amino-acid biosynthesis; L-threonine biosynthesis; L-threonine from L-aspartate: step 1/5.</text>
</comment>
<evidence type="ECO:0000256" key="14">
    <source>
        <dbReference type="ARBA" id="ARBA00022741"/>
    </source>
</evidence>
<dbReference type="GO" id="GO:0009089">
    <property type="term" value="P:lysine biosynthetic process via diaminopimelate"/>
    <property type="evidence" value="ECO:0007669"/>
    <property type="project" value="UniProtKB-UniPathway"/>
</dbReference>
<dbReference type="PATRIC" id="fig|1562970.3.peg.2191"/>
<dbReference type="NCBIfam" id="NF006959">
    <property type="entry name" value="PRK09436.1"/>
    <property type="match status" value="1"/>
</dbReference>
<dbReference type="InterPro" id="IPR001341">
    <property type="entry name" value="Asp_kinase"/>
</dbReference>
<protein>
    <submittedName>
        <fullName evidence="31">Bifunctional aspartokinase I/homoserine dehydrogenase I</fullName>
    </submittedName>
</protein>
<comment type="function">
    <text evidence="23">Bifunctional aspartate kinase and homoserine dehydrogenase that catalyzes the first and the third steps toward the synthesis of lysine, methionine and threonine from aspartate.</text>
</comment>
<keyword evidence="18" id="KW-0560">Oxidoreductase</keyword>
<dbReference type="PIRSF" id="PIRSF000727">
    <property type="entry name" value="ThrA"/>
    <property type="match status" value="1"/>
</dbReference>
<comment type="pathway">
    <text evidence="3">Amino-acid biosynthesis; L-methionine biosynthesis via de novo pathway; L-homoserine from L-aspartate: step 1/3.</text>
</comment>
<evidence type="ECO:0000256" key="20">
    <source>
        <dbReference type="ARBA" id="ARBA00023053"/>
    </source>
</evidence>
<evidence type="ECO:0000259" key="30">
    <source>
        <dbReference type="Pfam" id="PF22468"/>
    </source>
</evidence>
<keyword evidence="11" id="KW-0808">Transferase</keyword>
<keyword evidence="19" id="KW-0520">NAD</keyword>
<evidence type="ECO:0000256" key="16">
    <source>
        <dbReference type="ARBA" id="ARBA00022840"/>
    </source>
</evidence>
<evidence type="ECO:0000256" key="19">
    <source>
        <dbReference type="ARBA" id="ARBA00023027"/>
    </source>
</evidence>
<dbReference type="Gene3D" id="1.20.120.1320">
    <property type="entry name" value="Aspartokinase, catalytic domain"/>
    <property type="match status" value="1"/>
</dbReference>
<dbReference type="EMBL" id="LN515532">
    <property type="protein sequence ID" value="CEA16945.1"/>
    <property type="molecule type" value="Genomic_DNA"/>
</dbReference>
<dbReference type="InterPro" id="IPR049638">
    <property type="entry name" value="AK-HD"/>
</dbReference>
<dbReference type="PANTHER" id="PTHR43070:SF3">
    <property type="entry name" value="HOMOSERINE DEHYDROGENASE"/>
    <property type="match status" value="1"/>
</dbReference>
<dbReference type="CDD" id="cd04921">
    <property type="entry name" value="ACT_AKi-HSDH-ThrA-like_1"/>
    <property type="match status" value="1"/>
</dbReference>
<comment type="pathway">
    <text evidence="2">Amino-acid biosynthesis; L-lysine biosynthesis via DAP pathway; (S)-tetrahydrodipicolinate from L-aspartate: step 1/4.</text>
</comment>
<dbReference type="GO" id="GO:0009090">
    <property type="term" value="P:homoserine biosynthetic process"/>
    <property type="evidence" value="ECO:0007669"/>
    <property type="project" value="UniProtKB-ARBA"/>
</dbReference>
<dbReference type="UniPathway" id="UPA00050">
    <property type="reaction ID" value="UER00063"/>
</dbReference>
<dbReference type="Pfam" id="PF03447">
    <property type="entry name" value="NAD_binding_3"/>
    <property type="match status" value="1"/>
</dbReference>
<comment type="catalytic activity">
    <reaction evidence="26">
        <text>L-homoserine + NAD(+) = L-aspartate 4-semialdehyde + NADH + H(+)</text>
        <dbReference type="Rhea" id="RHEA:15757"/>
        <dbReference type="ChEBI" id="CHEBI:15378"/>
        <dbReference type="ChEBI" id="CHEBI:57476"/>
        <dbReference type="ChEBI" id="CHEBI:57540"/>
        <dbReference type="ChEBI" id="CHEBI:57945"/>
        <dbReference type="ChEBI" id="CHEBI:537519"/>
        <dbReference type="EC" id="1.1.1.3"/>
    </reaction>
    <physiologicalReaction direction="right-to-left" evidence="26">
        <dbReference type="Rhea" id="RHEA:15759"/>
    </physiologicalReaction>
</comment>
<comment type="similarity">
    <text evidence="7">In the C-terminal section; belongs to the homoserine dehydrogenase family.</text>
</comment>
<dbReference type="Proteomes" id="UP000032417">
    <property type="component" value="Chromosome 1"/>
</dbReference>
<evidence type="ECO:0000259" key="28">
    <source>
        <dbReference type="Pfam" id="PF00742"/>
    </source>
</evidence>
<dbReference type="NCBIfam" id="TIGR00657">
    <property type="entry name" value="asp_kinases"/>
    <property type="match status" value="1"/>
</dbReference>
<dbReference type="Gene3D" id="3.40.1160.10">
    <property type="entry name" value="Acetylglutamate kinase-like"/>
    <property type="match status" value="1"/>
</dbReference>
<evidence type="ECO:0000256" key="24">
    <source>
        <dbReference type="ARBA" id="ARBA00048561"/>
    </source>
</evidence>
<dbReference type="InterPro" id="IPR036291">
    <property type="entry name" value="NAD(P)-bd_dom_sf"/>
</dbReference>
<dbReference type="GO" id="GO:0050661">
    <property type="term" value="F:NADP binding"/>
    <property type="evidence" value="ECO:0007669"/>
    <property type="project" value="InterPro"/>
</dbReference>
<comment type="catalytic activity">
    <reaction evidence="24">
        <text>L-aspartate + ATP = 4-phospho-L-aspartate + ADP</text>
        <dbReference type="Rhea" id="RHEA:23776"/>
        <dbReference type="ChEBI" id="CHEBI:29991"/>
        <dbReference type="ChEBI" id="CHEBI:30616"/>
        <dbReference type="ChEBI" id="CHEBI:57535"/>
        <dbReference type="ChEBI" id="CHEBI:456216"/>
        <dbReference type="EC" id="2.7.2.4"/>
    </reaction>
    <physiologicalReaction direction="left-to-right" evidence="24">
        <dbReference type="Rhea" id="RHEA:23777"/>
    </physiologicalReaction>
</comment>
<evidence type="ECO:0000256" key="4">
    <source>
        <dbReference type="ARBA" id="ARBA00005056"/>
    </source>
</evidence>
<keyword evidence="20" id="KW-0915">Sodium</keyword>
<feature type="domain" description="Aspartate/homoserine dehydrogenase NAD-binding" evidence="29">
    <location>
        <begin position="470"/>
        <end position="605"/>
    </location>
</feature>
<keyword evidence="10" id="KW-0028">Amino-acid biosynthesis</keyword>
<evidence type="ECO:0000259" key="29">
    <source>
        <dbReference type="Pfam" id="PF03447"/>
    </source>
</evidence>
<evidence type="ECO:0000256" key="25">
    <source>
        <dbReference type="ARBA" id="ARBA00048841"/>
    </source>
</evidence>
<comment type="similarity">
    <text evidence="8">In the N-terminal section; belongs to the aspartokinase family.</text>
</comment>
<dbReference type="Gene3D" id="3.30.2130.10">
    <property type="entry name" value="VC0802-like"/>
    <property type="match status" value="1"/>
</dbReference>
<name>A0A098C209_9BACT</name>
<comment type="pathway">
    <text evidence="5">Amino-acid biosynthesis; L-methionine biosynthesis via de novo pathway; L-homoserine from L-aspartate: step 3/3.</text>
</comment>
<feature type="domain" description="Homoserine dehydrogenase catalytic" evidence="28">
    <location>
        <begin position="613"/>
        <end position="808"/>
    </location>
</feature>
<dbReference type="PROSITE" id="PS00324">
    <property type="entry name" value="ASPARTOKINASE"/>
    <property type="match status" value="1"/>
</dbReference>
<keyword evidence="22" id="KW-0511">Multifunctional enzyme</keyword>
<keyword evidence="16" id="KW-0067">ATP-binding</keyword>
<dbReference type="Pfam" id="PF22468">
    <property type="entry name" value="ACT_9"/>
    <property type="match status" value="2"/>
</dbReference>
<evidence type="ECO:0000256" key="3">
    <source>
        <dbReference type="ARBA" id="ARBA00004986"/>
    </source>
</evidence>
<dbReference type="InterPro" id="IPR036393">
    <property type="entry name" value="AceGlu_kinase-like_sf"/>
</dbReference>
<dbReference type="SUPFAM" id="SSF53633">
    <property type="entry name" value="Carbamate kinase-like"/>
    <property type="match status" value="1"/>
</dbReference>
<evidence type="ECO:0000256" key="21">
    <source>
        <dbReference type="ARBA" id="ARBA00023167"/>
    </source>
</evidence>
<gene>
    <name evidence="31" type="primary">thrA</name>
    <name evidence="31" type="ORF">ING2E5B_2217</name>
</gene>
<keyword evidence="21" id="KW-0486">Methionine biosynthesis</keyword>
<dbReference type="InterPro" id="IPR001342">
    <property type="entry name" value="HDH_cat"/>
</dbReference>
<evidence type="ECO:0000256" key="5">
    <source>
        <dbReference type="ARBA" id="ARBA00005062"/>
    </source>
</evidence>
<dbReference type="UniPathway" id="UPA00034">
    <property type="reaction ID" value="UER00015"/>
</dbReference>
<dbReference type="InterPro" id="IPR054352">
    <property type="entry name" value="ACT_Aspartokinase"/>
</dbReference>
<organism evidence="31 32">
    <name type="scientific">Fermentimonas caenicola</name>
    <dbReference type="NCBI Taxonomy" id="1562970"/>
    <lineage>
        <taxon>Bacteria</taxon>
        <taxon>Pseudomonadati</taxon>
        <taxon>Bacteroidota</taxon>
        <taxon>Bacteroidia</taxon>
        <taxon>Bacteroidales</taxon>
        <taxon>Dysgonomonadaceae</taxon>
        <taxon>Fermentimonas</taxon>
    </lineage>
</organism>
<keyword evidence="13" id="KW-0479">Metal-binding</keyword>
<evidence type="ECO:0000256" key="9">
    <source>
        <dbReference type="ARBA" id="ARBA00011881"/>
    </source>
</evidence>
<comment type="pathway">
    <text evidence="4">Amino-acid biosynthesis; L-threonine biosynthesis; L-threonine from L-aspartate: step 3/5.</text>
</comment>
<dbReference type="UniPathway" id="UPA00051">
    <property type="reaction ID" value="UER00462"/>
</dbReference>
<dbReference type="SUPFAM" id="SSF55347">
    <property type="entry name" value="Glyceraldehyde-3-phosphate dehydrogenase-like, C-terminal domain"/>
    <property type="match status" value="1"/>
</dbReference>
<keyword evidence="17" id="KW-0521">NADP</keyword>
<dbReference type="Gene3D" id="3.40.50.720">
    <property type="entry name" value="NAD(P)-binding Rossmann-like Domain"/>
    <property type="match status" value="1"/>
</dbReference>
<evidence type="ECO:0000256" key="2">
    <source>
        <dbReference type="ARBA" id="ARBA00004766"/>
    </source>
</evidence>
<evidence type="ECO:0000256" key="6">
    <source>
        <dbReference type="ARBA" id="ARBA00005139"/>
    </source>
</evidence>
<comment type="cofactor">
    <cofactor evidence="1">
        <name>a metal cation</name>
        <dbReference type="ChEBI" id="CHEBI:25213"/>
    </cofactor>
</comment>
<keyword evidence="14" id="KW-0547">Nucleotide-binding</keyword>
<keyword evidence="12" id="KW-0791">Threonine biosynthesis</keyword>
<dbReference type="KEGG" id="pbt:ING2E5B_2217"/>
<dbReference type="HOGENOM" id="CLU_009116_7_1_10"/>
<comment type="subunit">
    <text evidence="9">Homotetramer.</text>
</comment>
<evidence type="ECO:0000256" key="8">
    <source>
        <dbReference type="ARBA" id="ARBA00010046"/>
    </source>
</evidence>
<dbReference type="GO" id="GO:0009086">
    <property type="term" value="P:methionine biosynthetic process"/>
    <property type="evidence" value="ECO:0007669"/>
    <property type="project" value="UniProtKB-KW"/>
</dbReference>
<evidence type="ECO:0000256" key="1">
    <source>
        <dbReference type="ARBA" id="ARBA00001920"/>
    </source>
</evidence>
<feature type="domain" description="Aspartate/glutamate/uridylate kinase" evidence="27">
    <location>
        <begin position="2"/>
        <end position="280"/>
    </location>
</feature>
<accession>A0A098C209</accession>
<evidence type="ECO:0000256" key="10">
    <source>
        <dbReference type="ARBA" id="ARBA00022605"/>
    </source>
</evidence>
<evidence type="ECO:0000256" key="18">
    <source>
        <dbReference type="ARBA" id="ARBA00023002"/>
    </source>
</evidence>
<keyword evidence="15 31" id="KW-0418">Kinase</keyword>
<dbReference type="STRING" id="1562970.ING2E5B_2217"/>
<dbReference type="InterPro" id="IPR045865">
    <property type="entry name" value="ACT-like_dom_sf"/>
</dbReference>